<proteinExistence type="predicted"/>
<accession>A0A7T1AYU2</accession>
<organism evidence="1 2">
    <name type="scientific">Staphylococcus lloydii</name>
    <dbReference type="NCBI Taxonomy" id="2781774"/>
    <lineage>
        <taxon>Bacteria</taxon>
        <taxon>Bacillati</taxon>
        <taxon>Bacillota</taxon>
        <taxon>Bacilli</taxon>
        <taxon>Bacillales</taxon>
        <taxon>Staphylococcaceae</taxon>
        <taxon>Staphylococcus</taxon>
    </lineage>
</organism>
<protein>
    <recommendedName>
        <fullName evidence="3">AP2 domain-containing protein</fullName>
    </recommendedName>
</protein>
<dbReference type="KEGG" id="sllo:ISP08_09685"/>
<evidence type="ECO:0000313" key="2">
    <source>
        <dbReference type="Proteomes" id="UP000594455"/>
    </source>
</evidence>
<evidence type="ECO:0008006" key="3">
    <source>
        <dbReference type="Google" id="ProtNLM"/>
    </source>
</evidence>
<dbReference type="Gene3D" id="3.30.40.220">
    <property type="match status" value="1"/>
</dbReference>
<dbReference type="AlphaFoldDB" id="A0A7T1AYU2"/>
<gene>
    <name evidence="1" type="ORF">ISP08_09685</name>
</gene>
<keyword evidence="2" id="KW-1185">Reference proteome</keyword>
<sequence length="208" mass="24198">MGTVKNMRGHRFNGCEVLKRSGTNSDKRAKWLCKCRCGNIFEVTGKSIRNGHVKSCGCYRKEVTKRRGKKNATHGDTNTRLYNIYRGMKQRCYYTNSHNYERYGGSGIKICKEWLDDFSNFKKWAITNGYDENLSIDRINNKKGYEPNNCRWVDAKTQTRNRSITKRAVFQGRLITLGEISEITGMSFSKVHYMYKQGKNLDATKIRK</sequence>
<dbReference type="RefSeq" id="WP_195718491.1">
    <property type="nucleotide sequence ID" value="NZ_CP064056.1"/>
</dbReference>
<reference evidence="1 2" key="1">
    <citation type="submission" date="2020-10" db="EMBL/GenBank/DDBJ databases">
        <title>Closed genome sequences of Staphylococcus lloydii sp. nov. and Staphylococcus durrellii sp. nov. Isolated from Captive Fruit Bats (Pteropus livingstonii).</title>
        <authorList>
            <person name="Fountain K."/>
        </authorList>
    </citation>
    <scope>NUCLEOTIDE SEQUENCE [LARGE SCALE GENOMIC DNA]</scope>
    <source>
        <strain evidence="1 2">23_2_7_LY</strain>
    </source>
</reference>
<evidence type="ECO:0000313" key="1">
    <source>
        <dbReference type="EMBL" id="QPM74606.1"/>
    </source>
</evidence>
<dbReference type="EMBL" id="CP064056">
    <property type="protein sequence ID" value="QPM74606.1"/>
    <property type="molecule type" value="Genomic_DNA"/>
</dbReference>
<dbReference type="Proteomes" id="UP000594455">
    <property type="component" value="Chromosome"/>
</dbReference>
<name>A0A7T1AYU2_9STAP</name>